<dbReference type="EMBL" id="CM035433">
    <property type="protein sequence ID" value="KAH7293020.1"/>
    <property type="molecule type" value="Genomic_DNA"/>
</dbReference>
<name>A0A8T2RAI6_CERRI</name>
<dbReference type="InterPro" id="IPR002109">
    <property type="entry name" value="Glutaredoxin"/>
</dbReference>
<dbReference type="Pfam" id="PF23733">
    <property type="entry name" value="GRXCR1-2_C"/>
    <property type="match status" value="1"/>
</dbReference>
<dbReference type="InterPro" id="IPR036249">
    <property type="entry name" value="Thioredoxin-like_sf"/>
</dbReference>
<dbReference type="CDD" id="cd03031">
    <property type="entry name" value="GRX_GRX_like"/>
    <property type="match status" value="1"/>
</dbReference>
<proteinExistence type="predicted"/>
<evidence type="ECO:0000259" key="2">
    <source>
        <dbReference type="Pfam" id="PF00462"/>
    </source>
</evidence>
<evidence type="ECO:0000313" key="3">
    <source>
        <dbReference type="EMBL" id="KAH7293020.1"/>
    </source>
</evidence>
<gene>
    <name evidence="3" type="ORF">KP509_28G008200</name>
</gene>
<sequence length="569" mass="64034">MGCVPSKNGKSQALAIERSNEPFIKKNTTYSFSNNDISLEDYHRRFVAFSSSSYGFLKVDNRAKTSEEEKEGNGWTRFMNGSDERIKYLDFKESGSKTRSQLNYVARTLKPDFQRSASMPLPHASTPTVHETINVCEIMQGLEELSYPSSPLINDDSTKLSSAKLALSSVHSVAGRSDDQRDRQLIKLLSLQDRSKGLEITNSDASHPPYHKLHLFPSENAPFISADTSKRYTEDSYDEQSHDDYHKDHHALTDISLVPNGSHEGIMQYNWLSKENEQSLPSKSLSGRSDSPSSRGMDINSYSDYGGSCIRDIEMNYGQYVSSSSSGRRRVAEDLTDPDSPIFDPLLVSSYEKALKDLRKENWNVVDDLSEANGMKSMREIEIAADKGPVLYIFKEQQSSVASKSTSSADPLDEFQQKCPPNGDEKAVLYTTTLRGIKKTFEDCNKMREILKGLRVGFHERDVSMHSAYRDELRELLGGRVSVPNLFIKGRHIGELEDVIRLHEEEKLFVLFKGLPEDLKDDVCDGCGDIRFIPCFECFGSCKVVDEHNTMSRCAECNENGLIECPICS</sequence>
<dbReference type="OrthoDB" id="423313at2759"/>
<feature type="compositionally biased region" description="Low complexity" evidence="1">
    <location>
        <begin position="279"/>
        <end position="296"/>
    </location>
</feature>
<dbReference type="EMBL" id="CM035433">
    <property type="protein sequence ID" value="KAH7293021.1"/>
    <property type="molecule type" value="Genomic_DNA"/>
</dbReference>
<organism evidence="3 4">
    <name type="scientific">Ceratopteris richardii</name>
    <name type="common">Triangle waterfern</name>
    <dbReference type="NCBI Taxonomy" id="49495"/>
    <lineage>
        <taxon>Eukaryota</taxon>
        <taxon>Viridiplantae</taxon>
        <taxon>Streptophyta</taxon>
        <taxon>Embryophyta</taxon>
        <taxon>Tracheophyta</taxon>
        <taxon>Polypodiopsida</taxon>
        <taxon>Polypodiidae</taxon>
        <taxon>Polypodiales</taxon>
        <taxon>Pteridineae</taxon>
        <taxon>Pteridaceae</taxon>
        <taxon>Parkerioideae</taxon>
        <taxon>Ceratopteris</taxon>
    </lineage>
</organism>
<dbReference type="Proteomes" id="UP000825935">
    <property type="component" value="Chromosome 28"/>
</dbReference>
<reference evidence="3" key="1">
    <citation type="submission" date="2021-08" db="EMBL/GenBank/DDBJ databases">
        <title>WGS assembly of Ceratopteris richardii.</title>
        <authorList>
            <person name="Marchant D.B."/>
            <person name="Chen G."/>
            <person name="Jenkins J."/>
            <person name="Shu S."/>
            <person name="Leebens-Mack J."/>
            <person name="Grimwood J."/>
            <person name="Schmutz J."/>
            <person name="Soltis P."/>
            <person name="Soltis D."/>
            <person name="Chen Z.-H."/>
        </authorList>
    </citation>
    <scope>NUCLEOTIDE SEQUENCE</scope>
    <source>
        <strain evidence="3">Whitten #5841</strain>
        <tissue evidence="3">Leaf</tissue>
    </source>
</reference>
<dbReference type="Pfam" id="PF00462">
    <property type="entry name" value="Glutaredoxin"/>
    <property type="match status" value="1"/>
</dbReference>
<dbReference type="PROSITE" id="PS51354">
    <property type="entry name" value="GLUTAREDOXIN_2"/>
    <property type="match status" value="1"/>
</dbReference>
<keyword evidence="4" id="KW-1185">Reference proteome</keyword>
<dbReference type="PANTHER" id="PTHR45669">
    <property type="entry name" value="GLUTAREDOXIN DOMAIN-CONTAINING CYSTEINE-RICH PROTEIN CG12206-RELATED"/>
    <property type="match status" value="1"/>
</dbReference>
<evidence type="ECO:0000313" key="4">
    <source>
        <dbReference type="Proteomes" id="UP000825935"/>
    </source>
</evidence>
<comment type="caution">
    <text evidence="3">The sequence shown here is derived from an EMBL/GenBank/DDBJ whole genome shotgun (WGS) entry which is preliminary data.</text>
</comment>
<protein>
    <recommendedName>
        <fullName evidence="2">Glutaredoxin domain-containing protein</fullName>
    </recommendedName>
</protein>
<accession>A0A8T2RAI6</accession>
<dbReference type="SUPFAM" id="SSF52833">
    <property type="entry name" value="Thioredoxin-like"/>
    <property type="match status" value="1"/>
</dbReference>
<dbReference type="Gene3D" id="3.40.30.10">
    <property type="entry name" value="Glutaredoxin"/>
    <property type="match status" value="1"/>
</dbReference>
<evidence type="ECO:0000256" key="1">
    <source>
        <dbReference type="SAM" id="MobiDB-lite"/>
    </source>
</evidence>
<feature type="region of interest" description="Disordered" evidence="1">
    <location>
        <begin position="278"/>
        <end position="298"/>
    </location>
</feature>
<dbReference type="AlphaFoldDB" id="A0A8T2RAI6"/>
<feature type="domain" description="Glutaredoxin" evidence="2">
    <location>
        <begin position="428"/>
        <end position="493"/>
    </location>
</feature>
<dbReference type="PANTHER" id="PTHR45669:SF22">
    <property type="entry name" value="GLUTAREDOXIN DOMAIN-CONTAINING CYSTEINE-RICH PROTEIN CG12206-RELATED"/>
    <property type="match status" value="1"/>
</dbReference>